<dbReference type="RefSeq" id="WP_380964414.1">
    <property type="nucleotide sequence ID" value="NZ_JBHTCO010000004.1"/>
</dbReference>
<feature type="transmembrane region" description="Helical" evidence="1">
    <location>
        <begin position="92"/>
        <end position="117"/>
    </location>
</feature>
<organism evidence="2 3">
    <name type="scientific">Scopulibacillus cellulosilyticus</name>
    <dbReference type="NCBI Taxonomy" id="2665665"/>
    <lineage>
        <taxon>Bacteria</taxon>
        <taxon>Bacillati</taxon>
        <taxon>Bacillota</taxon>
        <taxon>Bacilli</taxon>
        <taxon>Bacillales</taxon>
        <taxon>Sporolactobacillaceae</taxon>
        <taxon>Scopulibacillus</taxon>
    </lineage>
</organism>
<evidence type="ECO:0008006" key="4">
    <source>
        <dbReference type="Google" id="ProtNLM"/>
    </source>
</evidence>
<keyword evidence="1" id="KW-1133">Transmembrane helix</keyword>
<feature type="transmembrane region" description="Helical" evidence="1">
    <location>
        <begin position="47"/>
        <end position="71"/>
    </location>
</feature>
<keyword evidence="3" id="KW-1185">Reference proteome</keyword>
<proteinExistence type="predicted"/>
<keyword evidence="1" id="KW-0472">Membrane</keyword>
<evidence type="ECO:0000313" key="2">
    <source>
        <dbReference type="EMBL" id="MFC7392363.1"/>
    </source>
</evidence>
<dbReference type="Proteomes" id="UP001596505">
    <property type="component" value="Unassembled WGS sequence"/>
</dbReference>
<feature type="transmembrane region" description="Helical" evidence="1">
    <location>
        <begin position="137"/>
        <end position="162"/>
    </location>
</feature>
<reference evidence="3" key="1">
    <citation type="journal article" date="2019" name="Int. J. Syst. Evol. Microbiol.">
        <title>The Global Catalogue of Microorganisms (GCM) 10K type strain sequencing project: providing services to taxonomists for standard genome sequencing and annotation.</title>
        <authorList>
            <consortium name="The Broad Institute Genomics Platform"/>
            <consortium name="The Broad Institute Genome Sequencing Center for Infectious Disease"/>
            <person name="Wu L."/>
            <person name="Ma J."/>
        </authorList>
    </citation>
    <scope>NUCLEOTIDE SEQUENCE [LARGE SCALE GENOMIC DNA]</scope>
    <source>
        <strain evidence="3">CGMCC 1.16305</strain>
    </source>
</reference>
<gene>
    <name evidence="2" type="ORF">ACFQRG_05150</name>
</gene>
<feature type="transmembrane region" description="Helical" evidence="1">
    <location>
        <begin position="12"/>
        <end position="35"/>
    </location>
</feature>
<accession>A0ABW2PYA2</accession>
<comment type="caution">
    <text evidence="2">The sequence shown here is derived from an EMBL/GenBank/DDBJ whole genome shotgun (WGS) entry which is preliminary data.</text>
</comment>
<keyword evidence="1" id="KW-0812">Transmembrane</keyword>
<dbReference type="EMBL" id="JBHTCO010000004">
    <property type="protein sequence ID" value="MFC7392363.1"/>
    <property type="molecule type" value="Genomic_DNA"/>
</dbReference>
<feature type="transmembrane region" description="Helical" evidence="1">
    <location>
        <begin position="208"/>
        <end position="241"/>
    </location>
</feature>
<feature type="transmembrane region" description="Helical" evidence="1">
    <location>
        <begin position="169"/>
        <end position="188"/>
    </location>
</feature>
<evidence type="ECO:0000313" key="3">
    <source>
        <dbReference type="Proteomes" id="UP001596505"/>
    </source>
</evidence>
<name>A0ABW2PYA2_9BACL</name>
<sequence length="248" mass="28080">MSAWLSLLKKECRLGFIGFGIAFILMMVILVFGVINTFRYQAQEAIPIIGLFIIGAHIFYFLGYMIVNLFLERKTLHIWLNSPQSGAVLLSAKLVSGILAMLVSMAIACLYTLFGTLFNMHLLKEIHLNLSELIREGISICIFIVLISIYIGVIFTFIWTLYQTLRSKIGKWVWLVIIALIFIVPWILGKLELTGIYALLTTWGAIKVHLWAGAVSTIYLGTFVFHFVIAIILFAISSWLLDRKIEVS</sequence>
<evidence type="ECO:0000256" key="1">
    <source>
        <dbReference type="SAM" id="Phobius"/>
    </source>
</evidence>
<protein>
    <recommendedName>
        <fullName evidence="4">ABC-2 family transporter</fullName>
    </recommendedName>
</protein>